<dbReference type="InterPro" id="IPR041577">
    <property type="entry name" value="RT_RNaseH_2"/>
</dbReference>
<protein>
    <recommendedName>
        <fullName evidence="3">Reverse transcriptase/retrotransposon-derived protein RNase H-like domain-containing protein</fullName>
    </recommendedName>
</protein>
<dbReference type="Pfam" id="PF17919">
    <property type="entry name" value="RT_RNaseH_2"/>
    <property type="match status" value="1"/>
</dbReference>
<dbReference type="SUPFAM" id="SSF56672">
    <property type="entry name" value="DNA/RNA polymerases"/>
    <property type="match status" value="1"/>
</dbReference>
<gene>
    <name evidence="4" type="ORF">ANN_15643</name>
</gene>
<dbReference type="InterPro" id="IPR043128">
    <property type="entry name" value="Rev_trsase/Diguanyl_cyclase"/>
</dbReference>
<evidence type="ECO:0000313" key="4">
    <source>
        <dbReference type="EMBL" id="KAJ4433384.1"/>
    </source>
</evidence>
<dbReference type="PANTHER" id="PTHR37984">
    <property type="entry name" value="PROTEIN CBG26694"/>
    <property type="match status" value="1"/>
</dbReference>
<evidence type="ECO:0000259" key="3">
    <source>
        <dbReference type="Pfam" id="PF17919"/>
    </source>
</evidence>
<dbReference type="Proteomes" id="UP001148838">
    <property type="component" value="Unassembled WGS sequence"/>
</dbReference>
<evidence type="ECO:0000313" key="5">
    <source>
        <dbReference type="Proteomes" id="UP001148838"/>
    </source>
</evidence>
<feature type="region of interest" description="Disordered" evidence="2">
    <location>
        <begin position="255"/>
        <end position="280"/>
    </location>
</feature>
<feature type="region of interest" description="Disordered" evidence="2">
    <location>
        <begin position="1"/>
        <end position="20"/>
    </location>
</feature>
<feature type="compositionally biased region" description="Basic and acidic residues" evidence="2">
    <location>
        <begin position="414"/>
        <end position="423"/>
    </location>
</feature>
<feature type="region of interest" description="Disordered" evidence="2">
    <location>
        <begin position="402"/>
        <end position="451"/>
    </location>
</feature>
<feature type="domain" description="Reverse transcriptase/retrotransposon-derived protein RNase H-like" evidence="3">
    <location>
        <begin position="123"/>
        <end position="216"/>
    </location>
</feature>
<evidence type="ECO:0000256" key="1">
    <source>
        <dbReference type="ARBA" id="ARBA00023268"/>
    </source>
</evidence>
<feature type="compositionally biased region" description="Acidic residues" evidence="2">
    <location>
        <begin position="263"/>
        <end position="272"/>
    </location>
</feature>
<keyword evidence="1" id="KW-0511">Multifunctional enzyme</keyword>
<dbReference type="PANTHER" id="PTHR37984:SF5">
    <property type="entry name" value="PROTEIN NYNRIN-LIKE"/>
    <property type="match status" value="1"/>
</dbReference>
<reference evidence="4 5" key="1">
    <citation type="journal article" date="2022" name="Allergy">
        <title>Genome assembly and annotation of Periplaneta americana reveal a comprehensive cockroach allergen profile.</title>
        <authorList>
            <person name="Wang L."/>
            <person name="Xiong Q."/>
            <person name="Saelim N."/>
            <person name="Wang L."/>
            <person name="Nong W."/>
            <person name="Wan A.T."/>
            <person name="Shi M."/>
            <person name="Liu X."/>
            <person name="Cao Q."/>
            <person name="Hui J.H.L."/>
            <person name="Sookrung N."/>
            <person name="Leung T.F."/>
            <person name="Tungtrongchitr A."/>
            <person name="Tsui S.K.W."/>
        </authorList>
    </citation>
    <scope>NUCLEOTIDE SEQUENCE [LARGE SCALE GENOMIC DNA]</scope>
    <source>
        <strain evidence="4">PWHHKU_190912</strain>
    </source>
</reference>
<dbReference type="InterPro" id="IPR050951">
    <property type="entry name" value="Retrovirus_Pol_polyprotein"/>
</dbReference>
<proteinExistence type="predicted"/>
<dbReference type="EMBL" id="JAJSOF020000027">
    <property type="protein sequence ID" value="KAJ4433384.1"/>
    <property type="molecule type" value="Genomic_DNA"/>
</dbReference>
<comment type="caution">
    <text evidence="4">The sequence shown here is derived from an EMBL/GenBank/DDBJ whole genome shotgun (WGS) entry which is preliminary data.</text>
</comment>
<evidence type="ECO:0000256" key="2">
    <source>
        <dbReference type="SAM" id="MobiDB-lite"/>
    </source>
</evidence>
<name>A0ABQ8SHM5_PERAM</name>
<keyword evidence="5" id="KW-1185">Reference proteome</keyword>
<organism evidence="4 5">
    <name type="scientific">Periplaneta americana</name>
    <name type="common">American cockroach</name>
    <name type="synonym">Blatta americana</name>
    <dbReference type="NCBI Taxonomy" id="6978"/>
    <lineage>
        <taxon>Eukaryota</taxon>
        <taxon>Metazoa</taxon>
        <taxon>Ecdysozoa</taxon>
        <taxon>Arthropoda</taxon>
        <taxon>Hexapoda</taxon>
        <taxon>Insecta</taxon>
        <taxon>Pterygota</taxon>
        <taxon>Neoptera</taxon>
        <taxon>Polyneoptera</taxon>
        <taxon>Dictyoptera</taxon>
        <taxon>Blattodea</taxon>
        <taxon>Blattoidea</taxon>
        <taxon>Blattidae</taxon>
        <taxon>Blattinae</taxon>
        <taxon>Periplaneta</taxon>
    </lineage>
</organism>
<dbReference type="Gene3D" id="3.30.70.270">
    <property type="match status" value="1"/>
</dbReference>
<sequence length="539" mass="62190">MQYHYTRPQNAVQEKNESPEEFCDRVRRQSLRTIVSTSNKQEEIVVNQEAERRVVTTFIHGLRGVRPDPKKIKAIQDYPRSQTTRDIRSFIGLASHYQQHILNFADITRPLMRLTRKDIEFKWEDDQEEAFVTLKTKLSEKPLLIYPDFSVPFIVTTDESQEAVDAVLAQRINGEEKPVAYCSRQLNAAERNYSCTEIELLAVIFATKQFRCTIEKPKQKTKRYEDDDVWEPTPGCCEVNENTSPYNLRERNLPRVNEHESSCEDSDADGIETESSQNNETNEHLHCMLNEYSSRNPGTPVTGLELNKGAIFLKDRDILLTGQIECLPRRIFMDRGDPFHSLSEMKFKERFRLSKKSVLHIVEELNDRKTMRAKSSLLLEDSDDSVCDPDYVYDYKTDSSSDEIIGSSPKKGNKAREVKEKHATVHTSDNNVSVSENGELTGSNASCPKEKKRIKQRRKGMLVKHLRSIEHTTEEEINIAPRGRQRAFTSITLQHKYQESRPIDPAKDKDVKSLIFKDGDSTKKSAETNHLHYLTLMNQ</sequence>
<accession>A0ABQ8SHM5</accession>
<feature type="compositionally biased region" description="Polar residues" evidence="2">
    <location>
        <begin position="425"/>
        <end position="446"/>
    </location>
</feature>
<dbReference type="InterPro" id="IPR043502">
    <property type="entry name" value="DNA/RNA_pol_sf"/>
</dbReference>